<comment type="caution">
    <text evidence="16">The sequence shown here is derived from an EMBL/GenBank/DDBJ whole genome shotgun (WGS) entry which is preliminary data.</text>
</comment>
<protein>
    <recommendedName>
        <fullName evidence="12">Reticulocalbin-3</fullName>
    </recommendedName>
</protein>
<evidence type="ECO:0000256" key="8">
    <source>
        <dbReference type="ARBA" id="ARBA00023180"/>
    </source>
</evidence>
<dbReference type="InterPro" id="IPR011992">
    <property type="entry name" value="EF-hand-dom_pair"/>
</dbReference>
<proteinExistence type="inferred from homology"/>
<keyword evidence="8" id="KW-0325">Glycoprotein</keyword>
<evidence type="ECO:0000313" key="17">
    <source>
        <dbReference type="Proteomes" id="UP001153269"/>
    </source>
</evidence>
<keyword evidence="9" id="KW-0143">Chaperone</keyword>
<dbReference type="AlphaFoldDB" id="A0A9N7VV11"/>
<dbReference type="Pfam" id="PF13202">
    <property type="entry name" value="EF-hand_5"/>
    <property type="match status" value="1"/>
</dbReference>
<comment type="subunit">
    <text evidence="11">Interacts with PCSK6 (immature form including the propeptide); probably involved in the maturation and the secretion of PCSK6.</text>
</comment>
<keyword evidence="4 14" id="KW-0732">Signal</keyword>
<name>A0A9N7VV11_PLEPL</name>
<feature type="domain" description="EF-hand" evidence="15">
    <location>
        <begin position="131"/>
        <end position="166"/>
    </location>
</feature>
<accession>A0A9N7VV11</accession>
<evidence type="ECO:0000256" key="3">
    <source>
        <dbReference type="ARBA" id="ARBA00022723"/>
    </source>
</evidence>
<evidence type="ECO:0000256" key="14">
    <source>
        <dbReference type="SAM" id="SignalP"/>
    </source>
</evidence>
<dbReference type="SUPFAM" id="SSF47473">
    <property type="entry name" value="EF-hand"/>
    <property type="match status" value="2"/>
</dbReference>
<keyword evidence="17" id="KW-1185">Reference proteome</keyword>
<dbReference type="GO" id="GO:0015031">
    <property type="term" value="P:protein transport"/>
    <property type="evidence" value="ECO:0007669"/>
    <property type="project" value="UniProtKB-ARBA"/>
</dbReference>
<evidence type="ECO:0000256" key="5">
    <source>
        <dbReference type="ARBA" id="ARBA00022737"/>
    </source>
</evidence>
<evidence type="ECO:0000256" key="2">
    <source>
        <dbReference type="ARBA" id="ARBA00006431"/>
    </source>
</evidence>
<dbReference type="PROSITE" id="PS00018">
    <property type="entry name" value="EF_HAND_1"/>
    <property type="match status" value="4"/>
</dbReference>
<evidence type="ECO:0000256" key="1">
    <source>
        <dbReference type="ARBA" id="ARBA00004319"/>
    </source>
</evidence>
<comment type="function">
    <text evidence="10">Probable molecular chaperone assisting protein biosynthesis and transport in the endoplasmic reticulum. Required for the proper biosynthesis and transport of pulmonary surfactant-associated protein A/SP-A, pulmonary surfactant-associated protein D/SP-D and the lipid transporter ABCA3. By regulating both the proper expression and the degradation through the endoplasmic reticulum-associated protein degradation pathway of these proteins plays a crucial role in pulmonary surfactant homeostasis. Has an anti-fibrotic activity by negatively regulating the secretion of type I and type III collagens. This calcium-binding protein also transiently associates with immature PCSK6 and regulates its secretion.</text>
</comment>
<dbReference type="Pfam" id="PF13499">
    <property type="entry name" value="EF-hand_7"/>
    <property type="match status" value="2"/>
</dbReference>
<evidence type="ECO:0000256" key="4">
    <source>
        <dbReference type="ARBA" id="ARBA00022729"/>
    </source>
</evidence>
<feature type="domain" description="EF-hand" evidence="15">
    <location>
        <begin position="177"/>
        <end position="212"/>
    </location>
</feature>
<evidence type="ECO:0000259" key="15">
    <source>
        <dbReference type="PROSITE" id="PS50222"/>
    </source>
</evidence>
<dbReference type="InterPro" id="IPR018247">
    <property type="entry name" value="EF_Hand_1_Ca_BS"/>
</dbReference>
<feature type="domain" description="EF-hand" evidence="15">
    <location>
        <begin position="291"/>
        <end position="326"/>
    </location>
</feature>
<comment type="similarity">
    <text evidence="2">Belongs to the CREC family.</text>
</comment>
<dbReference type="EMBL" id="CADEAL010004449">
    <property type="protein sequence ID" value="CAB1459862.1"/>
    <property type="molecule type" value="Genomic_DNA"/>
</dbReference>
<evidence type="ECO:0000256" key="11">
    <source>
        <dbReference type="ARBA" id="ARBA00063143"/>
    </source>
</evidence>
<keyword evidence="6" id="KW-0256">Endoplasmic reticulum</keyword>
<feature type="signal peptide" evidence="14">
    <location>
        <begin position="1"/>
        <end position="18"/>
    </location>
</feature>
<keyword evidence="3" id="KW-0479">Metal-binding</keyword>
<evidence type="ECO:0000256" key="12">
    <source>
        <dbReference type="ARBA" id="ARBA00072696"/>
    </source>
</evidence>
<organism evidence="16 17">
    <name type="scientific">Pleuronectes platessa</name>
    <name type="common">European plaice</name>
    <dbReference type="NCBI Taxonomy" id="8262"/>
    <lineage>
        <taxon>Eukaryota</taxon>
        <taxon>Metazoa</taxon>
        <taxon>Chordata</taxon>
        <taxon>Craniata</taxon>
        <taxon>Vertebrata</taxon>
        <taxon>Euteleostomi</taxon>
        <taxon>Actinopterygii</taxon>
        <taxon>Neopterygii</taxon>
        <taxon>Teleostei</taxon>
        <taxon>Neoteleostei</taxon>
        <taxon>Acanthomorphata</taxon>
        <taxon>Carangaria</taxon>
        <taxon>Pleuronectiformes</taxon>
        <taxon>Pleuronectoidei</taxon>
        <taxon>Pleuronectidae</taxon>
        <taxon>Pleuronectes</taxon>
    </lineage>
</organism>
<evidence type="ECO:0000256" key="10">
    <source>
        <dbReference type="ARBA" id="ARBA00056975"/>
    </source>
</evidence>
<dbReference type="FunFam" id="1.10.238.10:FF:000104">
    <property type="entry name" value="calumenin isoform X1"/>
    <property type="match status" value="1"/>
</dbReference>
<dbReference type="Proteomes" id="UP001153269">
    <property type="component" value="Unassembled WGS sequence"/>
</dbReference>
<evidence type="ECO:0000256" key="13">
    <source>
        <dbReference type="SAM" id="MobiDB-lite"/>
    </source>
</evidence>
<dbReference type="GO" id="GO:0005509">
    <property type="term" value="F:calcium ion binding"/>
    <property type="evidence" value="ECO:0007669"/>
    <property type="project" value="InterPro"/>
</dbReference>
<evidence type="ECO:0000256" key="6">
    <source>
        <dbReference type="ARBA" id="ARBA00022824"/>
    </source>
</evidence>
<feature type="domain" description="EF-hand" evidence="15">
    <location>
        <begin position="95"/>
        <end position="130"/>
    </location>
</feature>
<dbReference type="PANTHER" id="PTHR10827">
    <property type="entry name" value="RETICULOCALBIN"/>
    <property type="match status" value="1"/>
</dbReference>
<gene>
    <name evidence="16" type="ORF">PLEPLA_LOCUS47699</name>
</gene>
<feature type="domain" description="EF-hand" evidence="15">
    <location>
        <begin position="214"/>
        <end position="249"/>
    </location>
</feature>
<comment type="subcellular location">
    <subcellularLocation>
        <location evidence="1">Endoplasmic reticulum lumen</location>
    </subcellularLocation>
</comment>
<dbReference type="SMART" id="SM00054">
    <property type="entry name" value="EFh"/>
    <property type="match status" value="6"/>
</dbReference>
<keyword evidence="7" id="KW-0106">Calcium</keyword>
<dbReference type="Gene3D" id="1.10.238.10">
    <property type="entry name" value="EF-hand"/>
    <property type="match status" value="3"/>
</dbReference>
<evidence type="ECO:0000313" key="16">
    <source>
        <dbReference type="EMBL" id="CAB1459862.1"/>
    </source>
</evidence>
<keyword evidence="5" id="KW-0677">Repeat</keyword>
<dbReference type="PROSITE" id="PS50222">
    <property type="entry name" value="EF_HAND_2"/>
    <property type="match status" value="5"/>
</dbReference>
<evidence type="ECO:0000256" key="7">
    <source>
        <dbReference type="ARBA" id="ARBA00022837"/>
    </source>
</evidence>
<feature type="region of interest" description="Disordered" evidence="13">
    <location>
        <begin position="21"/>
        <end position="54"/>
    </location>
</feature>
<feature type="chain" id="PRO_5040193475" description="Reticulocalbin-3" evidence="14">
    <location>
        <begin position="19"/>
        <end position="341"/>
    </location>
</feature>
<dbReference type="GO" id="GO:0005788">
    <property type="term" value="C:endoplasmic reticulum lumen"/>
    <property type="evidence" value="ECO:0007669"/>
    <property type="project" value="UniProtKB-SubCell"/>
</dbReference>
<dbReference type="PANTHER" id="PTHR10827:SF52">
    <property type="entry name" value="IP16409P"/>
    <property type="match status" value="1"/>
</dbReference>
<sequence>MIRLLLICFVSCVVLGSSEQPEKKSGVIEEEPLSHLEEEPLSHLEKEPLSHLEEEPLSHLEDQHDHEHEHVHDHEHEALLEPDGARSFNQLAPEESIAQLAILVDRIDVNKDDFISEDELKTWIQNVQRNYTNGQVEDRWSDFDTDEDGLISWDEYKNVTYGIYMNDPLTKEDVNVPQMLQEERRFRAADTDADMKLHKQEFNAFLHPENFHHMRDVVVQETIDDFDKNGDGFIDLNEFIDVLFPPGNDDNDPEQMEKQRRDFLEIQDANKDEKLDQQELMQLIFPPNYNVAGSEAKQLLKESDTNKDGKLTKTEILDKHELFVESQVTNYGEAVVPHDEL</sequence>
<reference evidence="16" key="1">
    <citation type="submission" date="2020-03" db="EMBL/GenBank/DDBJ databases">
        <authorList>
            <person name="Weist P."/>
        </authorList>
    </citation>
    <scope>NUCLEOTIDE SEQUENCE</scope>
</reference>
<dbReference type="InterPro" id="IPR002048">
    <property type="entry name" value="EF_hand_dom"/>
</dbReference>
<evidence type="ECO:0000256" key="9">
    <source>
        <dbReference type="ARBA" id="ARBA00023186"/>
    </source>
</evidence>